<sequence length="113" mass="11694">MTWRPPVHNAPGIDRNWYESVSRSHAACCGCGNFVLHLNTLADRYGFTPGPSPPGGPGPRPPAPVRRQNATDNPNSGLRALPWRGDGGEHGGPGPEGGDGGSGDAADASEKKT</sequence>
<name>Q6W4Y3_9VIRU</name>
<evidence type="ECO:0000256" key="1">
    <source>
        <dbReference type="SAM" id="MobiDB-lite"/>
    </source>
</evidence>
<feature type="region of interest" description="Disordered" evidence="1">
    <location>
        <begin position="43"/>
        <end position="113"/>
    </location>
</feature>
<dbReference type="Pfam" id="PF02957">
    <property type="entry name" value="TT_ORF2-like"/>
    <property type="match status" value="1"/>
</dbReference>
<feature type="compositionally biased region" description="Gly residues" evidence="1">
    <location>
        <begin position="90"/>
        <end position="103"/>
    </location>
</feature>
<accession>Q6W4Y3</accession>
<evidence type="ECO:0000313" key="3">
    <source>
        <dbReference type="EMBL" id="AAQ84533.1"/>
    </source>
</evidence>
<dbReference type="EMBL" id="AY312153">
    <property type="protein sequence ID" value="AAQ84533.1"/>
    <property type="molecule type" value="Genomic_DNA"/>
</dbReference>
<feature type="domain" description="Hepatitis TT virus Orf2/Gyrovirus Vp2 N-terminal" evidence="2">
    <location>
        <begin position="15"/>
        <end position="61"/>
    </location>
</feature>
<organism evidence="3">
    <name type="scientific">Torque teno virus</name>
    <dbReference type="NCBI Taxonomy" id="68887"/>
    <lineage>
        <taxon>Viruses</taxon>
        <taxon>Monodnaviria</taxon>
        <taxon>Shotokuvirae</taxon>
        <taxon>Commensaviricota</taxon>
        <taxon>Cardeaviricetes</taxon>
        <taxon>Sanitavirales</taxon>
        <taxon>Anelloviridae</taxon>
    </lineage>
</organism>
<reference evidence="3" key="1">
    <citation type="journal article" date="2004" name="J. Med. Virol.">
        <title>Distribution of TT virus genomic groups 1-5 in Brazilian blood donors, HBV carriers, and HIV-1-infected patients.</title>
        <authorList>
            <person name="Devalle S."/>
            <person name="Niel C."/>
        </authorList>
    </citation>
    <scope>NUCLEOTIDE SEQUENCE</scope>
</reference>
<proteinExistence type="predicted"/>
<dbReference type="InterPro" id="IPR004118">
    <property type="entry name" value="HEV_TT_vir_Orf2/Gyrovir_Vp2_N"/>
</dbReference>
<feature type="compositionally biased region" description="Pro residues" evidence="1">
    <location>
        <begin position="50"/>
        <end position="64"/>
    </location>
</feature>
<evidence type="ECO:0000259" key="2">
    <source>
        <dbReference type="Pfam" id="PF02957"/>
    </source>
</evidence>
<protein>
    <submittedName>
        <fullName evidence="3">ORF2 protein</fullName>
    </submittedName>
</protein>